<evidence type="ECO:0000313" key="4">
    <source>
        <dbReference type="Proteomes" id="UP000476310"/>
    </source>
</evidence>
<dbReference type="InterPro" id="IPR000120">
    <property type="entry name" value="Amidase"/>
</dbReference>
<evidence type="ECO:0000259" key="2">
    <source>
        <dbReference type="Pfam" id="PF01425"/>
    </source>
</evidence>
<reference evidence="3" key="1">
    <citation type="submission" date="2020-02" db="EMBL/GenBank/DDBJ databases">
        <title>A new Streptomyces sp. for controlling soil-borne diseases.</title>
        <authorList>
            <person name="Li X."/>
            <person name="Tian Y."/>
            <person name="Gao K."/>
        </authorList>
    </citation>
    <scope>NUCLEOTIDE SEQUENCE [LARGE SCALE GENOMIC DNA]</scope>
    <source>
        <strain evidence="3">0250</strain>
    </source>
</reference>
<dbReference type="InterPro" id="IPR036928">
    <property type="entry name" value="AS_sf"/>
</dbReference>
<dbReference type="EMBL" id="JAAIKT010000006">
    <property type="protein sequence ID" value="NEW70378.1"/>
    <property type="molecule type" value="Genomic_DNA"/>
</dbReference>
<dbReference type="PANTHER" id="PTHR11895:SF67">
    <property type="entry name" value="AMIDASE DOMAIN-CONTAINING PROTEIN"/>
    <property type="match status" value="1"/>
</dbReference>
<dbReference type="Gene3D" id="3.90.1300.10">
    <property type="entry name" value="Amidase signature (AS) domain"/>
    <property type="match status" value="1"/>
</dbReference>
<dbReference type="RefSeq" id="WP_164425184.1">
    <property type="nucleotide sequence ID" value="NZ_JAAIKT010000006.1"/>
</dbReference>
<keyword evidence="4" id="KW-1185">Reference proteome</keyword>
<accession>A0A6G4AAZ0</accession>
<gene>
    <name evidence="3" type="ORF">G4H13_08140</name>
</gene>
<protein>
    <submittedName>
        <fullName evidence="3">Amidase</fullName>
    </submittedName>
</protein>
<dbReference type="InterPro" id="IPR023631">
    <property type="entry name" value="Amidase_dom"/>
</dbReference>
<dbReference type="GO" id="GO:0003824">
    <property type="term" value="F:catalytic activity"/>
    <property type="evidence" value="ECO:0007669"/>
    <property type="project" value="InterPro"/>
</dbReference>
<evidence type="ECO:0000256" key="1">
    <source>
        <dbReference type="SAM" id="MobiDB-lite"/>
    </source>
</evidence>
<dbReference type="PANTHER" id="PTHR11895">
    <property type="entry name" value="TRANSAMIDASE"/>
    <property type="match status" value="1"/>
</dbReference>
<dbReference type="AlphaFoldDB" id="A0A6G4AAZ0"/>
<proteinExistence type="predicted"/>
<sequence>METSCAVAAMRTCDRIEAEDGEIQAFVPEPGRRERLARAARVADERWGDVDGRPPLYGVMVGVKDIVHVEGMPTGAGSDVPAEALAGAEASLVGRLREAGALVAGKTVTAEFAVTAPGPTRNPHHLGHTPGGSSSGSAAAVAAGMVPLAVGTQTIGSMIRPAAYCGVVGFKPTHGRIPSDGVIPNAPTFDTVGLFAPDVATLAPAAAVLCDGWRPSGEGEEAAAGRRPVLGVPLGPYLDRADAEARSSFEERAGHLAAAGFTVRRVPFPDDFERVVAEQRVINRYELARSHAVWFPRHGERYREQTVEAIREGRRMSHDAYAAALRARAGFRERLMAAMDRDGIDLWISPAATGPAPYGLESTGNSVMSLPWSYAGAPALALPAGRAASSLPLGVQCVARPGADERLLGWAPDVESVLVGTSAPV</sequence>
<comment type="caution">
    <text evidence="3">The sequence shown here is derived from an EMBL/GenBank/DDBJ whole genome shotgun (WGS) entry which is preliminary data.</text>
</comment>
<dbReference type="SUPFAM" id="SSF75304">
    <property type="entry name" value="Amidase signature (AS) enzymes"/>
    <property type="match status" value="1"/>
</dbReference>
<dbReference type="Pfam" id="PF01425">
    <property type="entry name" value="Amidase"/>
    <property type="match status" value="1"/>
</dbReference>
<feature type="domain" description="Amidase" evidence="2">
    <location>
        <begin position="12"/>
        <end position="408"/>
    </location>
</feature>
<name>A0A6G4AAZ0_9ACTN</name>
<feature type="region of interest" description="Disordered" evidence="1">
    <location>
        <begin position="117"/>
        <end position="138"/>
    </location>
</feature>
<organism evidence="3 4">
    <name type="scientific">Streptomyces rhizosphaericus</name>
    <dbReference type="NCBI Taxonomy" id="114699"/>
    <lineage>
        <taxon>Bacteria</taxon>
        <taxon>Bacillati</taxon>
        <taxon>Actinomycetota</taxon>
        <taxon>Actinomycetes</taxon>
        <taxon>Kitasatosporales</taxon>
        <taxon>Streptomycetaceae</taxon>
        <taxon>Streptomyces</taxon>
        <taxon>Streptomyces violaceusniger group</taxon>
    </lineage>
</organism>
<evidence type="ECO:0000313" key="3">
    <source>
        <dbReference type="EMBL" id="NEW70378.1"/>
    </source>
</evidence>
<dbReference type="Proteomes" id="UP000476310">
    <property type="component" value="Unassembled WGS sequence"/>
</dbReference>